<dbReference type="InterPro" id="IPR050266">
    <property type="entry name" value="AB_hydrolase_sf"/>
</dbReference>
<gene>
    <name evidence="2" type="ORF">TVAG_124760</name>
</gene>
<dbReference type="OrthoDB" id="408373at2759"/>
<dbReference type="SUPFAM" id="SSF53474">
    <property type="entry name" value="alpha/beta-Hydrolases"/>
    <property type="match status" value="1"/>
</dbReference>
<feature type="domain" description="AB hydrolase-1" evidence="1">
    <location>
        <begin position="28"/>
        <end position="298"/>
    </location>
</feature>
<evidence type="ECO:0000259" key="1">
    <source>
        <dbReference type="Pfam" id="PF00561"/>
    </source>
</evidence>
<dbReference type="PANTHER" id="PTHR43798">
    <property type="entry name" value="MONOACYLGLYCEROL LIPASE"/>
    <property type="match status" value="1"/>
</dbReference>
<dbReference type="EMBL" id="DS113398">
    <property type="protein sequence ID" value="EAY07503.1"/>
    <property type="molecule type" value="Genomic_DNA"/>
</dbReference>
<protein>
    <submittedName>
        <fullName evidence="2">Clan SC, family S33, methylesterase-like serine peptidase</fullName>
    </submittedName>
</protein>
<dbReference type="PANTHER" id="PTHR43798:SF33">
    <property type="entry name" value="HYDROLASE, PUTATIVE (AFU_ORTHOLOGUE AFUA_2G14860)-RELATED"/>
    <property type="match status" value="1"/>
</dbReference>
<dbReference type="Pfam" id="PF00561">
    <property type="entry name" value="Abhydrolase_1"/>
    <property type="match status" value="1"/>
</dbReference>
<dbReference type="InterPro" id="IPR000073">
    <property type="entry name" value="AB_hydrolase_1"/>
</dbReference>
<proteinExistence type="predicted"/>
<dbReference type="KEGG" id="tva:4765396"/>
<name>A2EII2_TRIV3</name>
<evidence type="ECO:0000313" key="2">
    <source>
        <dbReference type="EMBL" id="EAY07503.1"/>
    </source>
</evidence>
<reference evidence="2" key="2">
    <citation type="journal article" date="2007" name="Science">
        <title>Draft genome sequence of the sexually transmitted pathogen Trichomonas vaginalis.</title>
        <authorList>
            <person name="Carlton J.M."/>
            <person name="Hirt R.P."/>
            <person name="Silva J.C."/>
            <person name="Delcher A.L."/>
            <person name="Schatz M."/>
            <person name="Zhao Q."/>
            <person name="Wortman J.R."/>
            <person name="Bidwell S.L."/>
            <person name="Alsmark U.C.M."/>
            <person name="Besteiro S."/>
            <person name="Sicheritz-Ponten T."/>
            <person name="Noel C.J."/>
            <person name="Dacks J.B."/>
            <person name="Foster P.G."/>
            <person name="Simillion C."/>
            <person name="Van de Peer Y."/>
            <person name="Miranda-Saavedra D."/>
            <person name="Barton G.J."/>
            <person name="Westrop G.D."/>
            <person name="Mueller S."/>
            <person name="Dessi D."/>
            <person name="Fiori P.L."/>
            <person name="Ren Q."/>
            <person name="Paulsen I."/>
            <person name="Zhang H."/>
            <person name="Bastida-Corcuera F.D."/>
            <person name="Simoes-Barbosa A."/>
            <person name="Brown M.T."/>
            <person name="Hayes R.D."/>
            <person name="Mukherjee M."/>
            <person name="Okumura C.Y."/>
            <person name="Schneider R."/>
            <person name="Smith A.J."/>
            <person name="Vanacova S."/>
            <person name="Villalvazo M."/>
            <person name="Haas B.J."/>
            <person name="Pertea M."/>
            <person name="Feldblyum T.V."/>
            <person name="Utterback T.R."/>
            <person name="Shu C.L."/>
            <person name="Osoegawa K."/>
            <person name="de Jong P.J."/>
            <person name="Hrdy I."/>
            <person name="Horvathova L."/>
            <person name="Zubacova Z."/>
            <person name="Dolezal P."/>
            <person name="Malik S.B."/>
            <person name="Logsdon J.M. Jr."/>
            <person name="Henze K."/>
            <person name="Gupta A."/>
            <person name="Wang C.C."/>
            <person name="Dunne R.L."/>
            <person name="Upcroft J.A."/>
            <person name="Upcroft P."/>
            <person name="White O."/>
            <person name="Salzberg S.L."/>
            <person name="Tang P."/>
            <person name="Chiu C.-H."/>
            <person name="Lee Y.-S."/>
            <person name="Embley T.M."/>
            <person name="Coombs G.H."/>
            <person name="Mottram J.C."/>
            <person name="Tachezy J."/>
            <person name="Fraser-Liggett C.M."/>
            <person name="Johnson P.J."/>
        </authorList>
    </citation>
    <scope>NUCLEOTIDE SEQUENCE [LARGE SCALE GENOMIC DNA]</scope>
    <source>
        <strain evidence="2">G3</strain>
    </source>
</reference>
<dbReference type="GO" id="GO:0016020">
    <property type="term" value="C:membrane"/>
    <property type="evidence" value="ECO:0000318"/>
    <property type="project" value="GO_Central"/>
</dbReference>
<dbReference type="InterPro" id="IPR029058">
    <property type="entry name" value="AB_hydrolase_fold"/>
</dbReference>
<dbReference type="VEuPathDB" id="TrichDB:TVAG_124760"/>
<accession>A2EII2</accession>
<dbReference type="Proteomes" id="UP000001542">
    <property type="component" value="Unassembled WGS sequence"/>
</dbReference>
<dbReference type="AlphaFoldDB" id="A2EII2"/>
<keyword evidence="3" id="KW-1185">Reference proteome</keyword>
<sequence>MEIFESNIVTLGNQLQKIYLEGKNKSNPVMIMLHGGPLMPFVYCSAYRGLYEDLRSNYTLIWWDEYGSGKNYVDHSLLDNFTVDDWVTMTIDLYNWTIQKFPNCKIVINGYSFGTFLATRAFRLISKDPNHKISGVINMGPILNMKNASLRYENTLMPVISQDKKEKIEELRNGSYIKYQNYLEALAEKYLNCQIYNKKDAHNSMMKIWISRLLFSPDYTLTDTIHYITVKLHSDNYYNVMWESFGNLDMTEDYKSLTVPTLFLQGSEELYVSKEQLDPLLAGKQNIFYHTLEKSAHCPTTEAWNQITKLVCEFKQNI</sequence>
<organism evidence="2 3">
    <name type="scientific">Trichomonas vaginalis (strain ATCC PRA-98 / G3)</name>
    <dbReference type="NCBI Taxonomy" id="412133"/>
    <lineage>
        <taxon>Eukaryota</taxon>
        <taxon>Metamonada</taxon>
        <taxon>Parabasalia</taxon>
        <taxon>Trichomonadida</taxon>
        <taxon>Trichomonadidae</taxon>
        <taxon>Trichomonas</taxon>
    </lineage>
</organism>
<evidence type="ECO:0000313" key="3">
    <source>
        <dbReference type="Proteomes" id="UP000001542"/>
    </source>
</evidence>
<reference evidence="2" key="1">
    <citation type="submission" date="2006-10" db="EMBL/GenBank/DDBJ databases">
        <authorList>
            <person name="Amadeo P."/>
            <person name="Zhao Q."/>
            <person name="Wortman J."/>
            <person name="Fraser-Liggett C."/>
            <person name="Carlton J."/>
        </authorList>
    </citation>
    <scope>NUCLEOTIDE SEQUENCE</scope>
    <source>
        <strain evidence="2">G3</strain>
    </source>
</reference>
<dbReference type="VEuPathDB" id="TrichDB:TVAGG3_0200070"/>
<dbReference type="InParanoid" id="A2EII2"/>
<dbReference type="RefSeq" id="XP_001319726.1">
    <property type="nucleotide sequence ID" value="XM_001319691.1"/>
</dbReference>
<dbReference type="Gene3D" id="3.40.50.1820">
    <property type="entry name" value="alpha/beta hydrolase"/>
    <property type="match status" value="1"/>
</dbReference>